<keyword evidence="3" id="KW-0614">Plasmid</keyword>
<sequence length="134" mass="15201">MKGISHITFIVRDLNRMAALLCEGLGAREVYDSSNQNFSLSREKFFVLGSTWLAAMEGEPPAERSYQHVAFAVSETDLPAYQARLEALGVEIRPPRSRVDGEGLSLYFYDFDNHLFELHSGTLEQRLVRYQAGR</sequence>
<proteinExistence type="predicted"/>
<evidence type="ECO:0000313" key="3">
    <source>
        <dbReference type="EMBL" id="EPQ20921.1"/>
    </source>
</evidence>
<dbReference type="Gene3D" id="3.10.180.10">
    <property type="entry name" value="2,3-Dihydroxybiphenyl 1,2-Dioxygenase, domain 1"/>
    <property type="match status" value="1"/>
</dbReference>
<reference evidence="3 4" key="1">
    <citation type="journal article" date="2013" name="Genome Announc.">
        <title>Genome Sequence of an Epidemic Isolate of Mycobacterium abscessus subsp. bolletii from Rio de Janeiro, Brazil.</title>
        <authorList>
            <person name="Davidson R.M."/>
            <person name="Reynolds P.R."/>
            <person name="Farias-Hesson E."/>
            <person name="Duarte R.S."/>
            <person name="Jackson M."/>
            <person name="Strong M."/>
        </authorList>
    </citation>
    <scope>NUCLEOTIDE SEQUENCE [LARGE SCALE GENOMIC DNA]</scope>
    <source>
        <strain evidence="3 4">CRM-0020</strain>
    </source>
</reference>
<dbReference type="InterPro" id="IPR051332">
    <property type="entry name" value="Fosfomycin_Res_Enzymes"/>
</dbReference>
<evidence type="ECO:0000256" key="1">
    <source>
        <dbReference type="ARBA" id="ARBA00022723"/>
    </source>
</evidence>
<organism evidence="3 4">
    <name type="scientific">Mycobacteroides abscessus subsp. bolletii CRM-0020</name>
    <dbReference type="NCBI Taxonomy" id="1306401"/>
    <lineage>
        <taxon>Bacteria</taxon>
        <taxon>Bacillati</taxon>
        <taxon>Actinomycetota</taxon>
        <taxon>Actinomycetes</taxon>
        <taxon>Mycobacteriales</taxon>
        <taxon>Mycobacteriaceae</taxon>
        <taxon>Mycobacteroides</taxon>
        <taxon>Mycobacteroides abscessus</taxon>
    </lineage>
</organism>
<dbReference type="EMBL" id="ATFQ01000044">
    <property type="protein sequence ID" value="EPQ20921.1"/>
    <property type="molecule type" value="Genomic_DNA"/>
</dbReference>
<name>A0A829HN06_9MYCO</name>
<dbReference type="InterPro" id="IPR037523">
    <property type="entry name" value="VOC_core"/>
</dbReference>
<feature type="domain" description="VOC" evidence="2">
    <location>
        <begin position="3"/>
        <end position="121"/>
    </location>
</feature>
<comment type="caution">
    <text evidence="3">The sequence shown here is derived from an EMBL/GenBank/DDBJ whole genome shotgun (WGS) entry which is preliminary data.</text>
</comment>
<dbReference type="GO" id="GO:0046872">
    <property type="term" value="F:metal ion binding"/>
    <property type="evidence" value="ECO:0007669"/>
    <property type="project" value="UniProtKB-KW"/>
</dbReference>
<dbReference type="Proteomes" id="UP000014969">
    <property type="component" value="Unassembled WGS sequence"/>
</dbReference>
<dbReference type="InterPro" id="IPR037434">
    <property type="entry name" value="FosX"/>
</dbReference>
<protein>
    <recommendedName>
        <fullName evidence="2">VOC domain-containing protein</fullName>
    </recommendedName>
</protein>
<dbReference type="InterPro" id="IPR004360">
    <property type="entry name" value="Glyas_Fos-R_dOase_dom"/>
</dbReference>
<dbReference type="Pfam" id="PF00903">
    <property type="entry name" value="Glyoxalase"/>
    <property type="match status" value="1"/>
</dbReference>
<dbReference type="SUPFAM" id="SSF54593">
    <property type="entry name" value="Glyoxalase/Bleomycin resistance protein/Dihydroxybiphenyl dioxygenase"/>
    <property type="match status" value="1"/>
</dbReference>
<dbReference type="PANTHER" id="PTHR36113">
    <property type="entry name" value="LYASE, PUTATIVE-RELATED-RELATED"/>
    <property type="match status" value="1"/>
</dbReference>
<evidence type="ECO:0000313" key="4">
    <source>
        <dbReference type="Proteomes" id="UP000014969"/>
    </source>
</evidence>
<evidence type="ECO:0000259" key="2">
    <source>
        <dbReference type="PROSITE" id="PS51819"/>
    </source>
</evidence>
<dbReference type="PROSITE" id="PS51819">
    <property type="entry name" value="VOC"/>
    <property type="match status" value="1"/>
</dbReference>
<dbReference type="PANTHER" id="PTHR36113:SF6">
    <property type="entry name" value="FOSFOMYCIN RESISTANCE PROTEIN FOSX"/>
    <property type="match status" value="1"/>
</dbReference>
<dbReference type="RefSeq" id="WP_014714131.1">
    <property type="nucleotide sequence ID" value="NZ_ATFQ01000044.1"/>
</dbReference>
<dbReference type="AlphaFoldDB" id="A0A829HN06"/>
<dbReference type="NCBIfam" id="NF000222">
    <property type="entry name" value="FosX"/>
    <property type="match status" value="1"/>
</dbReference>
<accession>A0A829HN06</accession>
<dbReference type="SMR" id="A0A829HN06"/>
<gene>
    <name evidence="3" type="ORF">J108_24250</name>
</gene>
<keyword evidence="1" id="KW-0479">Metal-binding</keyword>
<dbReference type="InterPro" id="IPR029068">
    <property type="entry name" value="Glyas_Bleomycin-R_OHBP_Dase"/>
</dbReference>
<geneLocation type="plasmid" evidence="3">
    <name>unnamed</name>
</geneLocation>
<dbReference type="CDD" id="cd08364">
    <property type="entry name" value="FosX"/>
    <property type="match status" value="1"/>
</dbReference>